<organism evidence="1">
    <name type="scientific">Tanacetum cinerariifolium</name>
    <name type="common">Dalmatian daisy</name>
    <name type="synonym">Chrysanthemum cinerariifolium</name>
    <dbReference type="NCBI Taxonomy" id="118510"/>
    <lineage>
        <taxon>Eukaryota</taxon>
        <taxon>Viridiplantae</taxon>
        <taxon>Streptophyta</taxon>
        <taxon>Embryophyta</taxon>
        <taxon>Tracheophyta</taxon>
        <taxon>Spermatophyta</taxon>
        <taxon>Magnoliopsida</taxon>
        <taxon>eudicotyledons</taxon>
        <taxon>Gunneridae</taxon>
        <taxon>Pentapetalae</taxon>
        <taxon>asterids</taxon>
        <taxon>campanulids</taxon>
        <taxon>Asterales</taxon>
        <taxon>Asteraceae</taxon>
        <taxon>Asteroideae</taxon>
        <taxon>Anthemideae</taxon>
        <taxon>Anthemidinae</taxon>
        <taxon>Tanacetum</taxon>
    </lineage>
</organism>
<accession>A0A699XPP3</accession>
<dbReference type="EMBL" id="BKCJ011875521">
    <property type="protein sequence ID" value="GFD60260.1"/>
    <property type="molecule type" value="Genomic_DNA"/>
</dbReference>
<comment type="caution">
    <text evidence="1">The sequence shown here is derived from an EMBL/GenBank/DDBJ whole genome shotgun (WGS) entry which is preliminary data.</text>
</comment>
<gene>
    <name evidence="1" type="ORF">Tci_932229</name>
</gene>
<feature type="non-terminal residue" evidence="1">
    <location>
        <position position="80"/>
    </location>
</feature>
<reference evidence="1" key="1">
    <citation type="journal article" date="2019" name="Sci. Rep.">
        <title>Draft genome of Tanacetum cinerariifolium, the natural source of mosquito coil.</title>
        <authorList>
            <person name="Yamashiro T."/>
            <person name="Shiraishi A."/>
            <person name="Satake H."/>
            <person name="Nakayama K."/>
        </authorList>
    </citation>
    <scope>NUCLEOTIDE SEQUENCE</scope>
</reference>
<proteinExistence type="predicted"/>
<evidence type="ECO:0000313" key="1">
    <source>
        <dbReference type="EMBL" id="GFD60260.1"/>
    </source>
</evidence>
<sequence>LSSRSVLLRTGLLLRSRGALVRASSPLHVSASRLSSEVDLFFGTRGGLRELSTGSFRLRSRLPDARGGLRAMDLDLDRLV</sequence>
<name>A0A699XPP3_TANCI</name>
<feature type="non-terminal residue" evidence="1">
    <location>
        <position position="1"/>
    </location>
</feature>
<protein>
    <submittedName>
        <fullName evidence="1">Uncharacterized protein</fullName>
    </submittedName>
</protein>
<dbReference type="AlphaFoldDB" id="A0A699XPP3"/>